<evidence type="ECO:0000256" key="1">
    <source>
        <dbReference type="ARBA" id="ARBA00004496"/>
    </source>
</evidence>
<dbReference type="Pfam" id="PF13589">
    <property type="entry name" value="HATPase_c_3"/>
    <property type="match status" value="1"/>
</dbReference>
<dbReference type="SMART" id="SM00387">
    <property type="entry name" value="HATPase_c"/>
    <property type="match status" value="1"/>
</dbReference>
<name>A0A126SYC1_9BACT</name>
<feature type="binding site" evidence="11">
    <location>
        <position position="45"/>
    </location>
    <ligand>
        <name>ATP</name>
        <dbReference type="ChEBI" id="CHEBI:30616"/>
    </ligand>
</feature>
<feature type="binding site" evidence="11">
    <location>
        <position position="49"/>
    </location>
    <ligand>
        <name>ATP</name>
        <dbReference type="ChEBI" id="CHEBI:30616"/>
    </ligand>
</feature>
<feature type="domain" description="Histidine kinase/HSP90-like ATPase" evidence="12">
    <location>
        <begin position="38"/>
        <end position="195"/>
    </location>
</feature>
<feature type="binding site" evidence="11">
    <location>
        <position position="91"/>
    </location>
    <ligand>
        <name>ATP</name>
        <dbReference type="ChEBI" id="CHEBI:30616"/>
    </ligand>
</feature>
<dbReference type="InterPro" id="IPR019805">
    <property type="entry name" value="Heat_shock_protein_90_CS"/>
</dbReference>
<dbReference type="GO" id="GO:0051082">
    <property type="term" value="F:unfolded protein binding"/>
    <property type="evidence" value="ECO:0007669"/>
    <property type="project" value="UniProtKB-UniRule"/>
</dbReference>
<dbReference type="Pfam" id="PF00183">
    <property type="entry name" value="HSP90"/>
    <property type="match status" value="1"/>
</dbReference>
<comment type="subcellular location">
    <subcellularLocation>
        <location evidence="1 10">Cytoplasm</location>
    </subcellularLocation>
</comment>
<organism evidence="13">
    <name type="scientific">uncultured bacterium UPO50</name>
    <dbReference type="NCBI Taxonomy" id="1776975"/>
    <lineage>
        <taxon>Bacteria</taxon>
        <taxon>environmental samples</taxon>
    </lineage>
</organism>
<comment type="caution">
    <text evidence="10">Lacks conserved residue(s) required for the propagation of feature annotation.</text>
</comment>
<evidence type="ECO:0000256" key="6">
    <source>
        <dbReference type="ARBA" id="ARBA00023016"/>
    </source>
</evidence>
<sequence length="650" mass="72712">MTTATSAQNPSATQRETLGFQTEVKQLLHLMIHSLYSNREIFLRELISNAADACDKLRFESLDNPALLEQDGEFKIRIGYDPAARTLTIADNGIGMSREEAIANLGTIAKSGTREFFSQLSGDQQKDAGLIGQFGVGFYSAFIVADRVTVLTRRAGLPADQAVRWESDGSGEFTVESVAKATRGTEITLHLREGQDDLLSGWRLRTIIRKYSDHILQPIVMKKEEWREGKDGESGSQVVTDEEETVNQASALWARPKNEISEDEYKAFYKHVAHDYTDPLAWVHARVEGKSEYTQLLYIPEHAPFDLWDRNARHGIKLYVRRVFIMDDAEQLLPMYLRFVRGIVDSADLPLNVSREILQESKDIEAIRKGCTAKVLGLLADIAANDKEKYARFWEAFGRVLKEGVGEDFANKEKIAGLLRFASTHADTPAQTVALADYVARMKPEQEKIYYVTADSFNAAKNSPHLEVFRKKGIEVLLLSDRVDEWVVSHLSEFSGKPLVSVARGDLDLGKLEDEAEKQAQASVADEFKPLTEQIAKALAERVKEVRVTHRLTDSPACLVADAHDMSGNLARLLKAAGQDAPVSKPILEINPQHPVVQRLRAEARQEGGRFDDWASVLFDQALLAEGGQLDDPATFVKRMNQLMLEMRAN</sequence>
<keyword evidence="5 10" id="KW-0067">ATP-binding</keyword>
<feature type="binding site" evidence="11">
    <location>
        <position position="355"/>
    </location>
    <ligand>
        <name>ATP</name>
        <dbReference type="ChEBI" id="CHEBI:30616"/>
    </ligand>
</feature>
<evidence type="ECO:0000256" key="5">
    <source>
        <dbReference type="ARBA" id="ARBA00022840"/>
    </source>
</evidence>
<keyword evidence="3 10" id="KW-0963">Cytoplasm</keyword>
<dbReference type="InterPro" id="IPR036890">
    <property type="entry name" value="HATPase_C_sf"/>
</dbReference>
<comment type="subunit">
    <text evidence="10">Homodimer.</text>
</comment>
<dbReference type="InterPro" id="IPR020568">
    <property type="entry name" value="Ribosomal_Su5_D2-typ_SF"/>
</dbReference>
<dbReference type="FunFam" id="3.30.230.80:FF:000002">
    <property type="entry name" value="Molecular chaperone HtpG"/>
    <property type="match status" value="1"/>
</dbReference>
<dbReference type="Gene3D" id="3.30.230.80">
    <property type="match status" value="1"/>
</dbReference>
<feature type="binding site" evidence="11">
    <location>
        <begin position="111"/>
        <end position="112"/>
    </location>
    <ligand>
        <name>ATP</name>
        <dbReference type="ChEBI" id="CHEBI:30616"/>
    </ligand>
</feature>
<dbReference type="Gene3D" id="1.20.120.790">
    <property type="entry name" value="Heat shock protein 90, C-terminal domain"/>
    <property type="match status" value="1"/>
</dbReference>
<dbReference type="Gene3D" id="3.40.50.11260">
    <property type="match status" value="1"/>
</dbReference>
<accession>A0A126SYC1</accession>
<dbReference type="EMBL" id="KU144978">
    <property type="protein sequence ID" value="AMK59298.1"/>
    <property type="molecule type" value="Genomic_DNA"/>
</dbReference>
<dbReference type="InterPro" id="IPR003594">
    <property type="entry name" value="HATPase_dom"/>
</dbReference>
<dbReference type="SUPFAM" id="SSF55874">
    <property type="entry name" value="ATPase domain of HSP90 chaperone/DNA topoisomerase II/histidine kinase"/>
    <property type="match status" value="1"/>
</dbReference>
<dbReference type="PRINTS" id="PR00775">
    <property type="entry name" value="HEATSHOCK90"/>
</dbReference>
<dbReference type="PANTHER" id="PTHR11528">
    <property type="entry name" value="HEAT SHOCK PROTEIN 90 FAMILY MEMBER"/>
    <property type="match status" value="1"/>
</dbReference>
<dbReference type="SUPFAM" id="SSF54211">
    <property type="entry name" value="Ribosomal protein S5 domain 2-like"/>
    <property type="match status" value="1"/>
</dbReference>
<dbReference type="FunFam" id="3.30.565.10:FF:000009">
    <property type="entry name" value="Molecular chaperone HtpG"/>
    <property type="match status" value="1"/>
</dbReference>
<reference evidence="13" key="1">
    <citation type="journal article" date="2016" name="Appl. Environ. Microbiol.">
        <title>Functional Metagenomics of a Biostimulated Petroleum-Contaminated Soil Reveals an Extraordinary Diversity of Extradiol Dioxygenases.</title>
        <authorList>
            <person name="Terron-Gonzalez L."/>
            <person name="Martin-Cabello G."/>
            <person name="Ferrer M."/>
            <person name="Santero E."/>
        </authorList>
    </citation>
    <scope>NUCLEOTIDE SEQUENCE</scope>
</reference>
<evidence type="ECO:0000256" key="3">
    <source>
        <dbReference type="ARBA" id="ARBA00022490"/>
    </source>
</evidence>
<evidence type="ECO:0000256" key="7">
    <source>
        <dbReference type="ARBA" id="ARBA00023186"/>
    </source>
</evidence>
<feature type="binding site" evidence="11">
    <location>
        <begin position="133"/>
        <end position="138"/>
    </location>
    <ligand>
        <name>ATP</name>
        <dbReference type="ChEBI" id="CHEBI:30616"/>
    </ligand>
</feature>
<dbReference type="GO" id="GO:0005737">
    <property type="term" value="C:cytoplasm"/>
    <property type="evidence" value="ECO:0007669"/>
    <property type="project" value="UniProtKB-SubCell"/>
</dbReference>
<dbReference type="GO" id="GO:0016887">
    <property type="term" value="F:ATP hydrolysis activity"/>
    <property type="evidence" value="ECO:0007669"/>
    <property type="project" value="InterPro"/>
</dbReference>
<feature type="binding site" evidence="11">
    <location>
        <position position="96"/>
    </location>
    <ligand>
        <name>ATP</name>
        <dbReference type="ChEBI" id="CHEBI:30616"/>
    </ligand>
</feature>
<dbReference type="NCBIfam" id="NF003555">
    <property type="entry name" value="PRK05218.1"/>
    <property type="match status" value="1"/>
</dbReference>
<dbReference type="CDD" id="cd16927">
    <property type="entry name" value="HATPase_Hsp90-like"/>
    <property type="match status" value="1"/>
</dbReference>
<dbReference type="SUPFAM" id="SSF110942">
    <property type="entry name" value="HSP90 C-terminal domain"/>
    <property type="match status" value="1"/>
</dbReference>
<evidence type="ECO:0000256" key="2">
    <source>
        <dbReference type="ARBA" id="ARBA00008239"/>
    </source>
</evidence>
<dbReference type="GO" id="GO:0005524">
    <property type="term" value="F:ATP binding"/>
    <property type="evidence" value="ECO:0007669"/>
    <property type="project" value="UniProtKB-UniRule"/>
</dbReference>
<dbReference type="GO" id="GO:0140662">
    <property type="term" value="F:ATP-dependent protein folding chaperone"/>
    <property type="evidence" value="ECO:0007669"/>
    <property type="project" value="InterPro"/>
</dbReference>
<dbReference type="InterPro" id="IPR037196">
    <property type="entry name" value="HSP90_C"/>
</dbReference>
<proteinExistence type="inferred from homology"/>
<gene>
    <name evidence="10" type="primary">htpG</name>
</gene>
<dbReference type="PIRSF" id="PIRSF002583">
    <property type="entry name" value="Hsp90"/>
    <property type="match status" value="1"/>
</dbReference>
<dbReference type="PROSITE" id="PS00298">
    <property type="entry name" value="HSP90"/>
    <property type="match status" value="1"/>
</dbReference>
<dbReference type="InterPro" id="IPR020575">
    <property type="entry name" value="Hsp90_N"/>
</dbReference>
<evidence type="ECO:0000256" key="8">
    <source>
        <dbReference type="ARBA" id="ARBA00058590"/>
    </source>
</evidence>
<keyword evidence="6 10" id="KW-0346">Stress response</keyword>
<feature type="binding site" evidence="11">
    <location>
        <position position="104"/>
    </location>
    <ligand>
        <name>ATP</name>
        <dbReference type="ChEBI" id="CHEBI:30616"/>
    </ligand>
</feature>
<evidence type="ECO:0000256" key="11">
    <source>
        <dbReference type="PIRSR" id="PIRSR002583-1"/>
    </source>
</evidence>
<comment type="function">
    <text evidence="8 10">Molecular chaperone. Has ATPase activity.</text>
</comment>
<evidence type="ECO:0000259" key="12">
    <source>
        <dbReference type="SMART" id="SM00387"/>
    </source>
</evidence>
<feature type="binding site" evidence="11">
    <location>
        <position position="110"/>
    </location>
    <ligand>
        <name>ATP</name>
        <dbReference type="ChEBI" id="CHEBI:30616"/>
    </ligand>
</feature>
<evidence type="ECO:0000313" key="13">
    <source>
        <dbReference type="EMBL" id="AMK59298.1"/>
    </source>
</evidence>
<dbReference type="AlphaFoldDB" id="A0A126SYC1"/>
<protein>
    <recommendedName>
        <fullName evidence="9 10">Chaperone protein HtpG</fullName>
    </recommendedName>
    <alternativeName>
        <fullName evidence="10">Heat shock protein HtpG</fullName>
    </alternativeName>
    <alternativeName>
        <fullName evidence="10">High temperature protein G</fullName>
    </alternativeName>
</protein>
<feature type="region of interest" description="C" evidence="10">
    <location>
        <begin position="573"/>
        <end position="650"/>
    </location>
</feature>
<dbReference type="InterPro" id="IPR001404">
    <property type="entry name" value="Hsp90_fam"/>
</dbReference>
<evidence type="ECO:0000256" key="4">
    <source>
        <dbReference type="ARBA" id="ARBA00022741"/>
    </source>
</evidence>
<evidence type="ECO:0000256" key="10">
    <source>
        <dbReference type="HAMAP-Rule" id="MF_00505"/>
    </source>
</evidence>
<keyword evidence="7 10" id="KW-0143">Chaperone</keyword>
<feature type="region of interest" description="A; substrate-binding" evidence="10">
    <location>
        <begin position="1"/>
        <end position="355"/>
    </location>
</feature>
<comment type="similarity">
    <text evidence="2 10">Belongs to the heat shock protein 90 family.</text>
</comment>
<feature type="binding site" evidence="11">
    <location>
        <position position="185"/>
    </location>
    <ligand>
        <name>ATP</name>
        <dbReference type="ChEBI" id="CHEBI:30616"/>
    </ligand>
</feature>
<evidence type="ECO:0000256" key="9">
    <source>
        <dbReference type="ARBA" id="ARBA00070675"/>
    </source>
</evidence>
<keyword evidence="4 10" id="KW-0547">Nucleotide-binding</keyword>
<dbReference type="HAMAP" id="MF_00505">
    <property type="entry name" value="HSP90"/>
    <property type="match status" value="1"/>
</dbReference>
<dbReference type="Gene3D" id="3.30.565.10">
    <property type="entry name" value="Histidine kinase-like ATPase, C-terminal domain"/>
    <property type="match status" value="1"/>
</dbReference>